<reference evidence="5 6" key="1">
    <citation type="journal article" date="2018" name="PLoS Pathog.">
        <title>Evolution of structural diversity of trichothecenes, a family of toxins produced by plant pathogenic and entomopathogenic fungi.</title>
        <authorList>
            <person name="Proctor R.H."/>
            <person name="McCormick S.P."/>
            <person name="Kim H.S."/>
            <person name="Cardoza R.E."/>
            <person name="Stanley A.M."/>
            <person name="Lindo L."/>
            <person name="Kelly A."/>
            <person name="Brown D.W."/>
            <person name="Lee T."/>
            <person name="Vaughan M.M."/>
            <person name="Alexander N.J."/>
            <person name="Busman M."/>
            <person name="Gutierrez S."/>
        </authorList>
    </citation>
    <scope>NUCLEOTIDE SEQUENCE [LARGE SCALE GENOMIC DNA]</scope>
    <source>
        <strain evidence="5 6">NRRL 3299</strain>
    </source>
</reference>
<evidence type="ECO:0000313" key="6">
    <source>
        <dbReference type="Proteomes" id="UP000266152"/>
    </source>
</evidence>
<feature type="domain" description="Tyrosinase copper-binding" evidence="4">
    <location>
        <begin position="242"/>
        <end position="253"/>
    </location>
</feature>
<dbReference type="GO" id="GO:0046872">
    <property type="term" value="F:metal ion binding"/>
    <property type="evidence" value="ECO:0007669"/>
    <property type="project" value="UniProtKB-KW"/>
</dbReference>
<feature type="domain" description="Tyrosinase copper-binding" evidence="3">
    <location>
        <begin position="77"/>
        <end position="94"/>
    </location>
</feature>
<evidence type="ECO:0000259" key="4">
    <source>
        <dbReference type="PROSITE" id="PS00498"/>
    </source>
</evidence>
<keyword evidence="2" id="KW-0186">Copper</keyword>
<dbReference type="EMBL" id="PXOF01000068">
    <property type="protein sequence ID" value="RGP68586.1"/>
    <property type="molecule type" value="Genomic_DNA"/>
</dbReference>
<evidence type="ECO:0000313" key="5">
    <source>
        <dbReference type="EMBL" id="RGP68586.1"/>
    </source>
</evidence>
<dbReference type="InterPro" id="IPR002227">
    <property type="entry name" value="Tyrosinase_Cu-bd"/>
</dbReference>
<evidence type="ECO:0000259" key="3">
    <source>
        <dbReference type="PROSITE" id="PS00497"/>
    </source>
</evidence>
<accession>A0A395S848</accession>
<comment type="caution">
    <text evidence="5">The sequence shown here is derived from an EMBL/GenBank/DDBJ whole genome shotgun (WGS) entry which is preliminary data.</text>
</comment>
<evidence type="ECO:0000256" key="1">
    <source>
        <dbReference type="ARBA" id="ARBA00022723"/>
    </source>
</evidence>
<gene>
    <name evidence="5" type="ORF">FSPOR_5223</name>
</gene>
<keyword evidence="6" id="KW-1185">Reference proteome</keyword>
<proteinExistence type="predicted"/>
<dbReference type="PROSITE" id="PS00497">
    <property type="entry name" value="TYROSINASE_1"/>
    <property type="match status" value="1"/>
</dbReference>
<dbReference type="STRING" id="5514.A0A395S848"/>
<protein>
    <recommendedName>
        <fullName evidence="3 4">Tyrosinase copper-binding domain-containing protein</fullName>
    </recommendedName>
</protein>
<dbReference type="PROSITE" id="PS00498">
    <property type="entry name" value="TYROSINASE_2"/>
    <property type="match status" value="1"/>
</dbReference>
<keyword evidence="1" id="KW-0479">Metal-binding</keyword>
<sequence>MRFLSFALPALCAAASVPKSCENPTKRVEWRQLDQAARQQYVDAVLCLTTKPSRLGLNSTLYDDFPYVHSQLDKQIHAVASFLPWHRYFVHVYEGALKECGYEGVMPYWDWSLDSEDVPKSTIWDAKTGFGGNGSPNRTESIYDGRDVRKCLDEGPFKVLYPEYLGNDRDPHCLFRNWNDGSGGIGNMLSENYSPEAVKKVQDVKNYDEYRQALESGPHGAIHSAIGGDMVPNTSPNANNSDPIFFLHHTQIDRLWSLWQQEDPKVRLGDFAGDKIQSQFDGTKPPRASLGDALLMEGLADDLKVKDMMTIESLLLCYSY</sequence>
<organism evidence="5 6">
    <name type="scientific">Fusarium sporotrichioides</name>
    <dbReference type="NCBI Taxonomy" id="5514"/>
    <lineage>
        <taxon>Eukaryota</taxon>
        <taxon>Fungi</taxon>
        <taxon>Dikarya</taxon>
        <taxon>Ascomycota</taxon>
        <taxon>Pezizomycotina</taxon>
        <taxon>Sordariomycetes</taxon>
        <taxon>Hypocreomycetidae</taxon>
        <taxon>Hypocreales</taxon>
        <taxon>Nectriaceae</taxon>
        <taxon>Fusarium</taxon>
    </lineage>
</organism>
<dbReference type="SUPFAM" id="SSF48056">
    <property type="entry name" value="Di-copper centre-containing domain"/>
    <property type="match status" value="1"/>
</dbReference>
<dbReference type="InterPro" id="IPR050316">
    <property type="entry name" value="Tyrosinase/Hemocyanin"/>
</dbReference>
<dbReference type="Gene3D" id="1.10.1280.10">
    <property type="entry name" value="Di-copper center containing domain from catechol oxidase"/>
    <property type="match status" value="1"/>
</dbReference>
<dbReference type="AlphaFoldDB" id="A0A395S848"/>
<name>A0A395S848_FUSSP</name>
<dbReference type="Proteomes" id="UP000266152">
    <property type="component" value="Unassembled WGS sequence"/>
</dbReference>
<dbReference type="PANTHER" id="PTHR11474:SF126">
    <property type="entry name" value="TYROSINASE-LIKE PROTEIN TYR-1-RELATED"/>
    <property type="match status" value="1"/>
</dbReference>
<dbReference type="InterPro" id="IPR008922">
    <property type="entry name" value="Di-copper_centre_dom_sf"/>
</dbReference>
<evidence type="ECO:0000256" key="2">
    <source>
        <dbReference type="ARBA" id="ARBA00023008"/>
    </source>
</evidence>
<dbReference type="Pfam" id="PF00264">
    <property type="entry name" value="Tyrosinase"/>
    <property type="match status" value="1"/>
</dbReference>
<dbReference type="PRINTS" id="PR00092">
    <property type="entry name" value="TYROSINASE"/>
</dbReference>
<dbReference type="GO" id="GO:0016491">
    <property type="term" value="F:oxidoreductase activity"/>
    <property type="evidence" value="ECO:0007669"/>
    <property type="project" value="InterPro"/>
</dbReference>
<dbReference type="PANTHER" id="PTHR11474">
    <property type="entry name" value="TYROSINASE FAMILY MEMBER"/>
    <property type="match status" value="1"/>
</dbReference>